<dbReference type="Proteomes" id="UP001171111">
    <property type="component" value="Unassembled WGS sequence"/>
</dbReference>
<dbReference type="InterPro" id="IPR005122">
    <property type="entry name" value="Uracil-DNA_glycosylase-like"/>
</dbReference>
<dbReference type="Pfam" id="PF03167">
    <property type="entry name" value="UDG"/>
    <property type="match status" value="1"/>
</dbReference>
<feature type="domain" description="Uracil-DNA glycosylase-like" evidence="1">
    <location>
        <begin position="55"/>
        <end position="152"/>
    </location>
</feature>
<gene>
    <name evidence="2" type="ORF">Q2362_03565</name>
</gene>
<protein>
    <recommendedName>
        <fullName evidence="1">Uracil-DNA glycosylase-like domain-containing protein</fullName>
    </recommendedName>
</protein>
<dbReference type="InterPro" id="IPR036895">
    <property type="entry name" value="Uracil-DNA_glycosylase-like_sf"/>
</dbReference>
<dbReference type="EMBL" id="JAULJQ010000003">
    <property type="protein sequence ID" value="MDO2409178.1"/>
    <property type="molecule type" value="Genomic_DNA"/>
</dbReference>
<dbReference type="SUPFAM" id="SSF52141">
    <property type="entry name" value="Uracil-DNA glycosylase-like"/>
    <property type="match status" value="1"/>
</dbReference>
<comment type="caution">
    <text evidence="2">The sequence shown here is derived from an EMBL/GenBank/DDBJ whole genome shotgun (WGS) entry which is preliminary data.</text>
</comment>
<evidence type="ECO:0000313" key="3">
    <source>
        <dbReference type="Proteomes" id="UP001171111"/>
    </source>
</evidence>
<reference evidence="2 3" key="1">
    <citation type="submission" date="2023-06" db="EMBL/GenBank/DDBJ databases">
        <title>Campylobacter magnum sp. nov., isolated from cecal contents of domestic pigs (Sus scrofa domesticus).</title>
        <authorList>
            <person name="Papic B."/>
            <person name="Gruntar I."/>
        </authorList>
    </citation>
    <scope>NUCLEOTIDE SEQUENCE [LARGE SCALE GENOMIC DNA]</scope>
    <source>
        <strain evidence="3">34484-21</strain>
    </source>
</reference>
<sequence>MNQNLIKNEIINCNLCPLSKIRSTSVEPVLESVDVLFVSEFFDESFEPLCDFSWAYTSIFKCIPKQNALAQFLKNADLATSFSFCAEYLKSEISISQPKVVVALGQNVFELFVSPLEYAYSSIVGDFYRCGEFFIMPAHESAHLAKNPSLKEKMRENLDKIKGMI</sequence>
<organism evidence="2 3">
    <name type="scientific">Campylobacter magnus</name>
    <dbReference type="NCBI Taxonomy" id="3026462"/>
    <lineage>
        <taxon>Bacteria</taxon>
        <taxon>Pseudomonadati</taxon>
        <taxon>Campylobacterota</taxon>
        <taxon>Epsilonproteobacteria</taxon>
        <taxon>Campylobacterales</taxon>
        <taxon>Campylobacteraceae</taxon>
        <taxon>Campylobacter</taxon>
    </lineage>
</organism>
<proteinExistence type="predicted"/>
<dbReference type="RefSeq" id="WP_302244020.1">
    <property type="nucleotide sequence ID" value="NZ_JAULJQ010000003.1"/>
</dbReference>
<accession>A0ABT8T863</accession>
<keyword evidence="3" id="KW-1185">Reference proteome</keyword>
<evidence type="ECO:0000313" key="2">
    <source>
        <dbReference type="EMBL" id="MDO2409178.1"/>
    </source>
</evidence>
<evidence type="ECO:0000259" key="1">
    <source>
        <dbReference type="Pfam" id="PF03167"/>
    </source>
</evidence>
<name>A0ABT8T863_9BACT</name>
<dbReference type="Gene3D" id="3.40.470.10">
    <property type="entry name" value="Uracil-DNA glycosylase-like domain"/>
    <property type="match status" value="1"/>
</dbReference>